<accession>A0A1E3JF26</accession>
<evidence type="ECO:0000256" key="4">
    <source>
        <dbReference type="ARBA" id="ARBA00039902"/>
    </source>
</evidence>
<feature type="compositionally biased region" description="Acidic residues" evidence="5">
    <location>
        <begin position="548"/>
        <end position="593"/>
    </location>
</feature>
<evidence type="ECO:0000313" key="8">
    <source>
        <dbReference type="Proteomes" id="UP000094819"/>
    </source>
</evidence>
<feature type="region of interest" description="Disordered" evidence="5">
    <location>
        <begin position="21"/>
        <end position="63"/>
    </location>
</feature>
<dbReference type="InterPro" id="IPR043358">
    <property type="entry name" value="GNL1-like"/>
</dbReference>
<evidence type="ECO:0000313" key="7">
    <source>
        <dbReference type="EMBL" id="ODN99483.1"/>
    </source>
</evidence>
<dbReference type="SUPFAM" id="SSF52540">
    <property type="entry name" value="P-loop containing nucleoside triphosphate hydrolases"/>
    <property type="match status" value="1"/>
</dbReference>
<dbReference type="OrthoDB" id="61815at2759"/>
<evidence type="ECO:0000256" key="2">
    <source>
        <dbReference type="ARBA" id="ARBA00023134"/>
    </source>
</evidence>
<dbReference type="GO" id="GO:0005525">
    <property type="term" value="F:GTP binding"/>
    <property type="evidence" value="ECO:0007669"/>
    <property type="project" value="UniProtKB-KW"/>
</dbReference>
<dbReference type="PANTHER" id="PTHR45709">
    <property type="entry name" value="LARGE SUBUNIT GTPASE 1 HOMOLOG-RELATED"/>
    <property type="match status" value="1"/>
</dbReference>
<comment type="caution">
    <text evidence="7">The sequence shown here is derived from an EMBL/GenBank/DDBJ whole genome shotgun (WGS) entry which is preliminary data.</text>
</comment>
<feature type="compositionally biased region" description="Basic and acidic residues" evidence="5">
    <location>
        <begin position="23"/>
        <end position="35"/>
    </location>
</feature>
<keyword evidence="2" id="KW-0342">GTP-binding</keyword>
<dbReference type="AlphaFoldDB" id="A0A1E3JF26"/>
<dbReference type="GeneID" id="30192540"/>
<evidence type="ECO:0000256" key="5">
    <source>
        <dbReference type="SAM" id="MobiDB-lite"/>
    </source>
</evidence>
<gene>
    <name evidence="7" type="ORF">L198_03327</name>
</gene>
<dbReference type="RefSeq" id="XP_019032560.1">
    <property type="nucleotide sequence ID" value="XM_019175457.1"/>
</dbReference>
<dbReference type="GO" id="GO:0003924">
    <property type="term" value="F:GTPase activity"/>
    <property type="evidence" value="ECO:0007669"/>
    <property type="project" value="InterPro"/>
</dbReference>
<organism evidence="7 8">
    <name type="scientific">Cryptococcus wingfieldii CBS 7118</name>
    <dbReference type="NCBI Taxonomy" id="1295528"/>
    <lineage>
        <taxon>Eukaryota</taxon>
        <taxon>Fungi</taxon>
        <taxon>Dikarya</taxon>
        <taxon>Basidiomycota</taxon>
        <taxon>Agaricomycotina</taxon>
        <taxon>Tremellomycetes</taxon>
        <taxon>Tremellales</taxon>
        <taxon>Cryptococcaceae</taxon>
        <taxon>Cryptococcus</taxon>
    </lineage>
</organism>
<dbReference type="PANTHER" id="PTHR45709:SF3">
    <property type="entry name" value="GUANINE NUCLEOTIDE-BINDING PROTEIN-LIKE 1"/>
    <property type="match status" value="1"/>
</dbReference>
<dbReference type="Gene3D" id="3.40.50.300">
    <property type="entry name" value="P-loop containing nucleotide triphosphate hydrolases"/>
    <property type="match status" value="1"/>
</dbReference>
<name>A0A1E3JF26_9TREE</name>
<dbReference type="EMBL" id="AWGH01000008">
    <property type="protein sequence ID" value="ODN99483.1"/>
    <property type="molecule type" value="Genomic_DNA"/>
</dbReference>
<evidence type="ECO:0000259" key="6">
    <source>
        <dbReference type="Pfam" id="PF01926"/>
    </source>
</evidence>
<dbReference type="PRINTS" id="PR00326">
    <property type="entry name" value="GTP1OBG"/>
</dbReference>
<evidence type="ECO:0000256" key="3">
    <source>
        <dbReference type="ARBA" id="ARBA00037770"/>
    </source>
</evidence>
<proteinExistence type="predicted"/>
<feature type="compositionally biased region" description="Acidic residues" evidence="5">
    <location>
        <begin position="609"/>
        <end position="621"/>
    </location>
</feature>
<keyword evidence="1" id="KW-0547">Nucleotide-binding</keyword>
<dbReference type="InterPro" id="IPR027417">
    <property type="entry name" value="P-loop_NTPase"/>
</dbReference>
<dbReference type="Proteomes" id="UP000094819">
    <property type="component" value="Unassembled WGS sequence"/>
</dbReference>
<feature type="region of interest" description="Disordered" evidence="5">
    <location>
        <begin position="538"/>
        <end position="621"/>
    </location>
</feature>
<keyword evidence="8" id="KW-1185">Reference proteome</keyword>
<reference evidence="7 8" key="1">
    <citation type="submission" date="2016-06" db="EMBL/GenBank/DDBJ databases">
        <title>Evolution of pathogenesis and genome organization in the Tremellales.</title>
        <authorList>
            <person name="Cuomo C."/>
            <person name="Litvintseva A."/>
            <person name="Heitman J."/>
            <person name="Chen Y."/>
            <person name="Sun S."/>
            <person name="Springer D."/>
            <person name="Dromer F."/>
            <person name="Young S."/>
            <person name="Zeng Q."/>
            <person name="Chapman S."/>
            <person name="Gujja S."/>
            <person name="Saif S."/>
            <person name="Birren B."/>
        </authorList>
    </citation>
    <scope>NUCLEOTIDE SEQUENCE [LARGE SCALE GENOMIC DNA]</scope>
    <source>
        <strain evidence="7 8">CBS 7118</strain>
    </source>
</reference>
<sequence length="621" mass="69533">MPRKVPISNKRRKEQLLVKRALKRGDMTAEEHDQLRSQQKLKTEKKRPGQVAARSDAPVDASSRKLQSKFIALSSDYVVRTRELAYALPLERPLPASSAEFPLGVLEDRDPERRLTCPARPKFRYGQTKKEVEKNEEGVFKKWLKGVEEVVQEYVDGEEEQVETEDETFNLPRGPTWFETNLDVWRVTESSQVLLLLMDTRCPPLHCPPSLRTHLQSLSPNKEIILVLTKSDLVDAKALQGWKQWVKGWWGQEGVQVVSVRSYDIELLREGKGRHKPDIPQQSLDELISALRAAHERLLQPPARVRDDPEKLKSWKAPTRPTVDWAALTEESEVVLSLKKEKMQVAAEVAQEADESEAETSGEGYRRDLATEPFTLGLIGQPNVGKSSLLNALLGEQKVRASRQPGKTKHFQTMFWGSKKEVKIVDCPGLVCPSLAGLEVQALAGIIPISQIPSLPSCLTFASSHLPIETIFKRARKRDEERKHRWSVGGVLEERAIDKGFMTAKGGRPDINRAADGMMRALADGKVRWGFYPPKTSGKEGAGIWLGDDVDEAGAADGPSAEEETAEEDEDEDVEDGESQSDEEELSGSEEDDKMPMKQAGGFFAALEISEDEEDESEDEE</sequence>
<comment type="function">
    <text evidence="3">Possible regulatory or functional link with the histocompatibility cluster.</text>
</comment>
<dbReference type="Pfam" id="PF01926">
    <property type="entry name" value="MMR_HSR1"/>
    <property type="match status" value="1"/>
</dbReference>
<dbReference type="InterPro" id="IPR006073">
    <property type="entry name" value="GTP-bd"/>
</dbReference>
<feature type="domain" description="G" evidence="6">
    <location>
        <begin position="376"/>
        <end position="431"/>
    </location>
</feature>
<evidence type="ECO:0000256" key="1">
    <source>
        <dbReference type="ARBA" id="ARBA00022741"/>
    </source>
</evidence>
<protein>
    <recommendedName>
        <fullName evidence="4">Guanine nucleotide-binding protein-like 1</fullName>
    </recommendedName>
</protein>